<feature type="compositionally biased region" description="Polar residues" evidence="4">
    <location>
        <begin position="347"/>
        <end position="365"/>
    </location>
</feature>
<sequence length="494" mass="53469">MASRVTRSASRAASISAPVAEPSTSPVKRSISSPSTPRKRTKQPAAPASPYVPPTPQTAEAIVRLARRAEEEAEQDGAALKAPELKFKYEDAKRHLISVDARWGVIMNKLKCKPFEGEQNDPFNPFKSLVSSILGQQVSWLAARTIQHRFVRLFFPHLPEKLPPPDATEPRLDTPFPTPHQVVALGPDRTAALRSAGLSGRKTEYVIELAERFVDGRLDARKLWEMDDEEVTKTLTEVRGIGVCKSLASCQLRLIQRLIPLRHSPAGTCQMLQIFALKRGDILPVGDLGIQKNLARWYSQDPSLAPSIHPRKLAAPSPTKLASSSSAQVPPSPSPSPSKRSREVINGDSTSADTSQTPSAETGQQELIFDSAALPSGDKDGNGSGVGKLAALGGADVAADDVIDLAEPAATVNGGAADEMGAKEEEKDVRLEGGGFRFPETSNGLTPAILKSRLSGKKIKGNYLLPKEMEELTAPWRPYRSVAMWYLWSLTDAQ</sequence>
<dbReference type="GO" id="GO:0006307">
    <property type="term" value="P:DNA alkylation repair"/>
    <property type="evidence" value="ECO:0007669"/>
    <property type="project" value="TreeGrafter"/>
</dbReference>
<keyword evidence="3" id="KW-0234">DNA repair</keyword>
<feature type="compositionally biased region" description="Polar residues" evidence="4">
    <location>
        <begin position="22"/>
        <end position="36"/>
    </location>
</feature>
<feature type="non-terminal residue" evidence="6">
    <location>
        <position position="1"/>
    </location>
</feature>
<reference evidence="7" key="1">
    <citation type="submission" date="2015-02" db="EMBL/GenBank/DDBJ databases">
        <authorList>
            <person name="Gon?alves P."/>
        </authorList>
    </citation>
    <scope>NUCLEOTIDE SEQUENCE [LARGE SCALE GENOMIC DNA]</scope>
</reference>
<dbReference type="GO" id="GO:0006285">
    <property type="term" value="P:base-excision repair, AP site formation"/>
    <property type="evidence" value="ECO:0007669"/>
    <property type="project" value="TreeGrafter"/>
</dbReference>
<dbReference type="EMBL" id="CENE01000016">
    <property type="protein sequence ID" value="CEQ41683.1"/>
    <property type="molecule type" value="Genomic_DNA"/>
</dbReference>
<evidence type="ECO:0000256" key="2">
    <source>
        <dbReference type="ARBA" id="ARBA00022763"/>
    </source>
</evidence>
<dbReference type="PANTHER" id="PTHR43003">
    <property type="entry name" value="DNA-3-METHYLADENINE GLYCOSYLASE"/>
    <property type="match status" value="1"/>
</dbReference>
<dbReference type="Pfam" id="PF00730">
    <property type="entry name" value="HhH-GPD"/>
    <property type="match status" value="1"/>
</dbReference>
<dbReference type="PANTHER" id="PTHR43003:SF5">
    <property type="entry name" value="DNA-3-METHYLADENINE GLYCOSYLASE"/>
    <property type="match status" value="1"/>
</dbReference>
<protein>
    <submittedName>
        <fullName evidence="6">SPOSA6832_03424-mRNA-1:cds</fullName>
    </submittedName>
</protein>
<organism evidence="6 7">
    <name type="scientific">Sporidiobolus salmonicolor</name>
    <name type="common">Yeast-like fungus</name>
    <name type="synonym">Sporobolomyces salmonicolor</name>
    <dbReference type="NCBI Taxonomy" id="5005"/>
    <lineage>
        <taxon>Eukaryota</taxon>
        <taxon>Fungi</taxon>
        <taxon>Dikarya</taxon>
        <taxon>Basidiomycota</taxon>
        <taxon>Pucciniomycotina</taxon>
        <taxon>Microbotryomycetes</taxon>
        <taxon>Sporidiobolales</taxon>
        <taxon>Sporidiobolaceae</taxon>
        <taxon>Sporobolomyces</taxon>
    </lineage>
</organism>
<feature type="compositionally biased region" description="Low complexity" evidence="4">
    <location>
        <begin position="1"/>
        <end position="17"/>
    </location>
</feature>
<evidence type="ECO:0000259" key="5">
    <source>
        <dbReference type="Pfam" id="PF00730"/>
    </source>
</evidence>
<evidence type="ECO:0000256" key="4">
    <source>
        <dbReference type="SAM" id="MobiDB-lite"/>
    </source>
</evidence>
<dbReference type="GO" id="GO:0005634">
    <property type="term" value="C:nucleus"/>
    <property type="evidence" value="ECO:0007669"/>
    <property type="project" value="TreeGrafter"/>
</dbReference>
<name>A0A0D6EPJ2_SPOSA</name>
<dbReference type="GO" id="GO:0032993">
    <property type="term" value="C:protein-DNA complex"/>
    <property type="evidence" value="ECO:0007669"/>
    <property type="project" value="TreeGrafter"/>
</dbReference>
<dbReference type="GO" id="GO:0032131">
    <property type="term" value="F:alkylated DNA binding"/>
    <property type="evidence" value="ECO:0007669"/>
    <property type="project" value="TreeGrafter"/>
</dbReference>
<dbReference type="InterPro" id="IPR011257">
    <property type="entry name" value="DNA_glycosylase"/>
</dbReference>
<dbReference type="OrthoDB" id="415889at2759"/>
<dbReference type="Gene3D" id="1.10.1670.40">
    <property type="match status" value="1"/>
</dbReference>
<dbReference type="InterPro" id="IPR003265">
    <property type="entry name" value="HhH-GPD_domain"/>
</dbReference>
<evidence type="ECO:0000313" key="6">
    <source>
        <dbReference type="EMBL" id="CEQ41683.1"/>
    </source>
</evidence>
<feature type="region of interest" description="Disordered" evidence="4">
    <location>
        <begin position="1"/>
        <end position="58"/>
    </location>
</feature>
<dbReference type="InterPro" id="IPR051912">
    <property type="entry name" value="Alkylbase_DNA_Glycosylase/TA"/>
</dbReference>
<gene>
    <name evidence="6" type="primary">SPOSA6832_03424</name>
</gene>
<dbReference type="Proteomes" id="UP000243876">
    <property type="component" value="Unassembled WGS sequence"/>
</dbReference>
<evidence type="ECO:0000256" key="1">
    <source>
        <dbReference type="ARBA" id="ARBA00010817"/>
    </source>
</evidence>
<keyword evidence="7" id="KW-1185">Reference proteome</keyword>
<evidence type="ECO:0000256" key="3">
    <source>
        <dbReference type="ARBA" id="ARBA00023204"/>
    </source>
</evidence>
<feature type="region of interest" description="Disordered" evidence="4">
    <location>
        <begin position="308"/>
        <end position="365"/>
    </location>
</feature>
<feature type="domain" description="HhH-GPD" evidence="5">
    <location>
        <begin position="130"/>
        <end position="303"/>
    </location>
</feature>
<dbReference type="AlphaFoldDB" id="A0A0D6EPJ2"/>
<comment type="similarity">
    <text evidence="1">Belongs to the alkylbase DNA glycosidase AlkA family.</text>
</comment>
<dbReference type="GO" id="GO:0008725">
    <property type="term" value="F:DNA-3-methyladenine glycosylase activity"/>
    <property type="evidence" value="ECO:0007669"/>
    <property type="project" value="TreeGrafter"/>
</dbReference>
<proteinExistence type="inferred from homology"/>
<dbReference type="SUPFAM" id="SSF48150">
    <property type="entry name" value="DNA-glycosylase"/>
    <property type="match status" value="1"/>
</dbReference>
<evidence type="ECO:0000313" key="7">
    <source>
        <dbReference type="Proteomes" id="UP000243876"/>
    </source>
</evidence>
<dbReference type="FunFam" id="1.10.340.30:FF:000004">
    <property type="entry name" value="DNA-3-methyladenine glycosylase II"/>
    <property type="match status" value="1"/>
</dbReference>
<keyword evidence="2" id="KW-0227">DNA damage</keyword>
<accession>A0A0D6EPJ2</accession>
<dbReference type="Gene3D" id="1.10.340.30">
    <property type="entry name" value="Hypothetical protein, domain 2"/>
    <property type="match status" value="1"/>
</dbReference>
<dbReference type="GO" id="GO:0043916">
    <property type="term" value="F:DNA-7-methylguanine glycosylase activity"/>
    <property type="evidence" value="ECO:0007669"/>
    <property type="project" value="TreeGrafter"/>
</dbReference>